<organism evidence="1 2">
    <name type="scientific">candidate division WWE3 bacterium CG_4_10_14_0_2_um_filter_41_14</name>
    <dbReference type="NCBI Taxonomy" id="1975072"/>
    <lineage>
        <taxon>Bacteria</taxon>
        <taxon>Katanobacteria</taxon>
    </lineage>
</organism>
<dbReference type="SUPFAM" id="SSF47598">
    <property type="entry name" value="Ribbon-helix-helix"/>
    <property type="match status" value="1"/>
</dbReference>
<dbReference type="GO" id="GO:0006355">
    <property type="term" value="P:regulation of DNA-templated transcription"/>
    <property type="evidence" value="ECO:0007669"/>
    <property type="project" value="InterPro"/>
</dbReference>
<sequence length="82" mass="9312">MLNRTQVMLDEQLKNNLQLIAIVKGISMSQVIRELLTPIAEKESKKTPNKDTLTARKFFDRIGTHAVSGPGDNDYDKYAYDL</sequence>
<dbReference type="InterPro" id="IPR010985">
    <property type="entry name" value="Ribbon_hlx_hlx"/>
</dbReference>
<dbReference type="AlphaFoldDB" id="A0A2M7TLX8"/>
<reference evidence="2" key="1">
    <citation type="submission" date="2017-09" db="EMBL/GenBank/DDBJ databases">
        <title>Depth-based differentiation of microbial function through sediment-hosted aquifers and enrichment of novel symbionts in the deep terrestrial subsurface.</title>
        <authorList>
            <person name="Probst A.J."/>
            <person name="Ladd B."/>
            <person name="Jarett J.K."/>
            <person name="Geller-Mcgrath D.E."/>
            <person name="Sieber C.M.K."/>
            <person name="Emerson J.B."/>
            <person name="Anantharaman K."/>
            <person name="Thomas B.C."/>
            <person name="Malmstrom R."/>
            <person name="Stieglmeier M."/>
            <person name="Klingl A."/>
            <person name="Woyke T."/>
            <person name="Ryan C.M."/>
            <person name="Banfield J.F."/>
        </authorList>
    </citation>
    <scope>NUCLEOTIDE SEQUENCE [LARGE SCALE GENOMIC DNA]</scope>
</reference>
<dbReference type="EMBL" id="PFNL01000008">
    <property type="protein sequence ID" value="PIZ48173.1"/>
    <property type="molecule type" value="Genomic_DNA"/>
</dbReference>
<gene>
    <name evidence="1" type="ORF">COY32_00445</name>
</gene>
<evidence type="ECO:0000313" key="1">
    <source>
        <dbReference type="EMBL" id="PIZ48173.1"/>
    </source>
</evidence>
<dbReference type="Proteomes" id="UP000228920">
    <property type="component" value="Unassembled WGS sequence"/>
</dbReference>
<proteinExistence type="predicted"/>
<comment type="caution">
    <text evidence="1">The sequence shown here is derived from an EMBL/GenBank/DDBJ whole genome shotgun (WGS) entry which is preliminary data.</text>
</comment>
<protein>
    <submittedName>
        <fullName evidence="1">Uncharacterized protein</fullName>
    </submittedName>
</protein>
<evidence type="ECO:0000313" key="2">
    <source>
        <dbReference type="Proteomes" id="UP000228920"/>
    </source>
</evidence>
<name>A0A2M7TLX8_UNCKA</name>
<accession>A0A2M7TLX8</accession>